<keyword evidence="5" id="KW-1185">Reference proteome</keyword>
<feature type="region of interest" description="Disordered" evidence="1">
    <location>
        <begin position="79"/>
        <end position="108"/>
    </location>
</feature>
<dbReference type="Proteomes" id="UP001140949">
    <property type="component" value="Unassembled WGS sequence"/>
</dbReference>
<proteinExistence type="predicted"/>
<reference evidence="4" key="1">
    <citation type="journal article" date="2023" name="GigaByte">
        <title>Genome assembly of the bearded iris, Iris pallida Lam.</title>
        <authorList>
            <person name="Bruccoleri R.E."/>
            <person name="Oakeley E.J."/>
            <person name="Faust A.M.E."/>
            <person name="Altorfer M."/>
            <person name="Dessus-Babus S."/>
            <person name="Burckhardt D."/>
            <person name="Oertli M."/>
            <person name="Naumann U."/>
            <person name="Petersen F."/>
            <person name="Wong J."/>
        </authorList>
    </citation>
    <scope>NUCLEOTIDE SEQUENCE</scope>
    <source>
        <strain evidence="4">GSM-AAB239-AS_SAM_17_03QT</strain>
    </source>
</reference>
<feature type="domain" description="GIL1/IRKI C-terminal" evidence="3">
    <location>
        <begin position="434"/>
        <end position="485"/>
    </location>
</feature>
<evidence type="ECO:0008006" key="6">
    <source>
        <dbReference type="Google" id="ProtNLM"/>
    </source>
</evidence>
<evidence type="ECO:0000256" key="1">
    <source>
        <dbReference type="SAM" id="MobiDB-lite"/>
    </source>
</evidence>
<dbReference type="PANTHER" id="PTHR31161">
    <property type="entry name" value="PROTEIN GRAVITROPIC IN THE LIGHT 1"/>
    <property type="match status" value="1"/>
</dbReference>
<dbReference type="GO" id="GO:0009639">
    <property type="term" value="P:response to red or far red light"/>
    <property type="evidence" value="ECO:0007669"/>
    <property type="project" value="InterPro"/>
</dbReference>
<evidence type="ECO:0000259" key="2">
    <source>
        <dbReference type="Pfam" id="PF04859"/>
    </source>
</evidence>
<dbReference type="AlphaFoldDB" id="A0AAX6GRW4"/>
<dbReference type="Pfam" id="PF04859">
    <property type="entry name" value="DUF641"/>
    <property type="match status" value="1"/>
</dbReference>
<dbReference type="EMBL" id="JANAVB010017194">
    <property type="protein sequence ID" value="KAJ6831001.1"/>
    <property type="molecule type" value="Genomic_DNA"/>
</dbReference>
<protein>
    <recommendedName>
        <fullName evidence="6">DUF641 domain-containing protein</fullName>
    </recommendedName>
</protein>
<feature type="domain" description="DUF641" evidence="2">
    <location>
        <begin position="108"/>
        <end position="231"/>
    </location>
</feature>
<sequence length="495" mass="55750">MFRSVAHKNLSSSSSIDLIENLSSFCRPKMESSAPATSNFGSLARTITKILRFRRNATTCSNQDDAIYKLKPSKPVEEYPSVLSGPLNYSGDKVEDEKQQQPEATSNNREAMESLLANLFASVSAVKAAYAQMQVAQSPYDPETIQSSDQAVVSELKNLSELKQSYFKDQLSPLPSPPVAAQIQEHQNLIKTYKITFKKLESDIQTKDTEVFNLQSQLMESDHQNQTLKSRLHPGHTLACLHDLPLSSLDPTHFLAAVRYAVRSIRSFSKLMMHKMESVEWDLDAAAASIQPDVHQRPNHLVFAFESFVCQKMFSGFQDHNFGLSSLEEQSSWDQQQFFVEFNDSKSLKLKQFLSSPKGITSGLGKFCRAKYLGLVHPKMEASFFGDLDQRELISSGRGFPETEFFMGFAEMSRRVWLMHCLFFSFGREMEASIFQMRRGCRFSEVYMESVVEGEVCGNGLRPKVGFTVFPGFRVGETLQKCKVYISGAATSGWS</sequence>
<dbReference type="InterPro" id="IPR006943">
    <property type="entry name" value="DUF641_pln"/>
</dbReference>
<evidence type="ECO:0000313" key="4">
    <source>
        <dbReference type="EMBL" id="KAJ6831001.1"/>
    </source>
</evidence>
<organism evidence="4 5">
    <name type="scientific">Iris pallida</name>
    <name type="common">Sweet iris</name>
    <dbReference type="NCBI Taxonomy" id="29817"/>
    <lineage>
        <taxon>Eukaryota</taxon>
        <taxon>Viridiplantae</taxon>
        <taxon>Streptophyta</taxon>
        <taxon>Embryophyta</taxon>
        <taxon>Tracheophyta</taxon>
        <taxon>Spermatophyta</taxon>
        <taxon>Magnoliopsida</taxon>
        <taxon>Liliopsida</taxon>
        <taxon>Asparagales</taxon>
        <taxon>Iridaceae</taxon>
        <taxon>Iridoideae</taxon>
        <taxon>Irideae</taxon>
        <taxon>Iris</taxon>
    </lineage>
</organism>
<gene>
    <name evidence="4" type="ORF">M6B38_351920</name>
</gene>
<dbReference type="GO" id="GO:0009959">
    <property type="term" value="P:negative gravitropism"/>
    <property type="evidence" value="ECO:0007669"/>
    <property type="project" value="InterPro"/>
</dbReference>
<dbReference type="InterPro" id="IPR040225">
    <property type="entry name" value="GIL1-like"/>
</dbReference>
<reference evidence="4" key="2">
    <citation type="submission" date="2023-04" db="EMBL/GenBank/DDBJ databases">
        <authorList>
            <person name="Bruccoleri R.E."/>
            <person name="Oakeley E.J."/>
            <person name="Faust A.-M."/>
            <person name="Dessus-Babus S."/>
            <person name="Altorfer M."/>
            <person name="Burckhardt D."/>
            <person name="Oertli M."/>
            <person name="Naumann U."/>
            <person name="Petersen F."/>
            <person name="Wong J."/>
        </authorList>
    </citation>
    <scope>NUCLEOTIDE SEQUENCE</scope>
    <source>
        <strain evidence="4">GSM-AAB239-AS_SAM_17_03QT</strain>
        <tissue evidence="4">Leaf</tissue>
    </source>
</reference>
<evidence type="ECO:0000259" key="3">
    <source>
        <dbReference type="Pfam" id="PF24994"/>
    </source>
</evidence>
<dbReference type="Pfam" id="PF24994">
    <property type="entry name" value="GIL1_IRKI_C"/>
    <property type="match status" value="1"/>
</dbReference>
<evidence type="ECO:0000313" key="5">
    <source>
        <dbReference type="Proteomes" id="UP001140949"/>
    </source>
</evidence>
<accession>A0AAX6GRW4</accession>
<dbReference type="InterPro" id="IPR056813">
    <property type="entry name" value="GIL1_IRKI_C"/>
</dbReference>
<comment type="caution">
    <text evidence="4">The sequence shown here is derived from an EMBL/GenBank/DDBJ whole genome shotgun (WGS) entry which is preliminary data.</text>
</comment>
<name>A0AAX6GRW4_IRIPA</name>